<organism evidence="2 3">
    <name type="scientific">Pleurodeles waltl</name>
    <name type="common">Iberian ribbed newt</name>
    <dbReference type="NCBI Taxonomy" id="8319"/>
    <lineage>
        <taxon>Eukaryota</taxon>
        <taxon>Metazoa</taxon>
        <taxon>Chordata</taxon>
        <taxon>Craniata</taxon>
        <taxon>Vertebrata</taxon>
        <taxon>Euteleostomi</taxon>
        <taxon>Amphibia</taxon>
        <taxon>Batrachia</taxon>
        <taxon>Caudata</taxon>
        <taxon>Salamandroidea</taxon>
        <taxon>Salamandridae</taxon>
        <taxon>Pleurodelinae</taxon>
        <taxon>Pleurodeles</taxon>
    </lineage>
</organism>
<name>A0AAV7RV86_PLEWA</name>
<proteinExistence type="predicted"/>
<sequence>MTPDFQIPGVVKGENGLRRGVEEEGEDAEEPEETADGGLEQPGRRPGNPDVPRETEDPVQEGRRKGDAQKPPRPRRGVAEQGTVLF</sequence>
<keyword evidence="3" id="KW-1185">Reference proteome</keyword>
<evidence type="ECO:0000256" key="1">
    <source>
        <dbReference type="SAM" id="MobiDB-lite"/>
    </source>
</evidence>
<evidence type="ECO:0000313" key="2">
    <source>
        <dbReference type="EMBL" id="KAJ1155425.1"/>
    </source>
</evidence>
<dbReference type="AlphaFoldDB" id="A0AAV7RV86"/>
<reference evidence="2" key="1">
    <citation type="journal article" date="2022" name="bioRxiv">
        <title>Sequencing and chromosome-scale assembly of the giantPleurodeles waltlgenome.</title>
        <authorList>
            <person name="Brown T."/>
            <person name="Elewa A."/>
            <person name="Iarovenko S."/>
            <person name="Subramanian E."/>
            <person name="Araus A.J."/>
            <person name="Petzold A."/>
            <person name="Susuki M."/>
            <person name="Suzuki K.-i.T."/>
            <person name="Hayashi T."/>
            <person name="Toyoda A."/>
            <person name="Oliveira C."/>
            <person name="Osipova E."/>
            <person name="Leigh N.D."/>
            <person name="Simon A."/>
            <person name="Yun M.H."/>
        </authorList>
    </citation>
    <scope>NUCLEOTIDE SEQUENCE</scope>
    <source>
        <strain evidence="2">20211129_DDA</strain>
        <tissue evidence="2">Liver</tissue>
    </source>
</reference>
<accession>A0AAV7RV86</accession>
<evidence type="ECO:0008006" key="4">
    <source>
        <dbReference type="Google" id="ProtNLM"/>
    </source>
</evidence>
<feature type="region of interest" description="Disordered" evidence="1">
    <location>
        <begin position="1"/>
        <end position="86"/>
    </location>
</feature>
<feature type="compositionally biased region" description="Basic and acidic residues" evidence="1">
    <location>
        <begin position="51"/>
        <end position="70"/>
    </location>
</feature>
<comment type="caution">
    <text evidence="2">The sequence shown here is derived from an EMBL/GenBank/DDBJ whole genome shotgun (WGS) entry which is preliminary data.</text>
</comment>
<evidence type="ECO:0000313" key="3">
    <source>
        <dbReference type="Proteomes" id="UP001066276"/>
    </source>
</evidence>
<protein>
    <recommendedName>
        <fullName evidence="4">GAGE domain-containing protein</fullName>
    </recommendedName>
</protein>
<feature type="compositionally biased region" description="Acidic residues" evidence="1">
    <location>
        <begin position="23"/>
        <end position="35"/>
    </location>
</feature>
<dbReference type="EMBL" id="JANPWB010000009">
    <property type="protein sequence ID" value="KAJ1155425.1"/>
    <property type="molecule type" value="Genomic_DNA"/>
</dbReference>
<gene>
    <name evidence="2" type="ORF">NDU88_008155</name>
</gene>
<dbReference type="Proteomes" id="UP001066276">
    <property type="component" value="Chromosome 5"/>
</dbReference>